<evidence type="ECO:0000256" key="1">
    <source>
        <dbReference type="SAM" id="MobiDB-lite"/>
    </source>
</evidence>
<sequence>MKLILLMVALLIIGLLTIQQMAPKADAPGVSTDLNSTHTVPDVPELPTRPDEVKQFGKEMSDYIQSEAAKRAAALDEAQKQ</sequence>
<dbReference type="RefSeq" id="WP_205213790.1">
    <property type="nucleotide sequence ID" value="NZ_JAFFZP010000019.1"/>
</dbReference>
<feature type="region of interest" description="Disordered" evidence="1">
    <location>
        <begin position="29"/>
        <end position="50"/>
    </location>
</feature>
<reference evidence="2 3" key="1">
    <citation type="submission" date="2021-02" db="EMBL/GenBank/DDBJ databases">
        <title>A novel species of genus Amphritea isolated from a fishpond in China.</title>
        <authorList>
            <person name="Lu H."/>
        </authorList>
    </citation>
    <scope>NUCLEOTIDE SEQUENCE [LARGE SCALE GENOMIC DNA]</scope>
    <source>
        <strain evidence="2 3">RP18W</strain>
    </source>
</reference>
<accession>A0ABS2W9L1</accession>
<evidence type="ECO:0000313" key="2">
    <source>
        <dbReference type="EMBL" id="MBN0988273.1"/>
    </source>
</evidence>
<gene>
    <name evidence="2" type="ORF">JW498_12940</name>
</gene>
<name>A0ABS2W9L1_9GAMM</name>
<organism evidence="2 3">
    <name type="scientific">Amphritea pacifica</name>
    <dbReference type="NCBI Taxonomy" id="2811233"/>
    <lineage>
        <taxon>Bacteria</taxon>
        <taxon>Pseudomonadati</taxon>
        <taxon>Pseudomonadota</taxon>
        <taxon>Gammaproteobacteria</taxon>
        <taxon>Oceanospirillales</taxon>
        <taxon>Oceanospirillaceae</taxon>
        <taxon>Amphritea</taxon>
    </lineage>
</organism>
<proteinExistence type="predicted"/>
<evidence type="ECO:0000313" key="3">
    <source>
        <dbReference type="Proteomes" id="UP000760472"/>
    </source>
</evidence>
<dbReference type="Proteomes" id="UP000760472">
    <property type="component" value="Unassembled WGS sequence"/>
</dbReference>
<protein>
    <submittedName>
        <fullName evidence="2">Uncharacterized protein</fullName>
    </submittedName>
</protein>
<keyword evidence="3" id="KW-1185">Reference proteome</keyword>
<comment type="caution">
    <text evidence="2">The sequence shown here is derived from an EMBL/GenBank/DDBJ whole genome shotgun (WGS) entry which is preliminary data.</text>
</comment>
<dbReference type="EMBL" id="JAFFZP010000019">
    <property type="protein sequence ID" value="MBN0988273.1"/>
    <property type="molecule type" value="Genomic_DNA"/>
</dbReference>